<keyword evidence="6" id="KW-0496">Mitochondrion</keyword>
<dbReference type="OMA" id="CPHDQGC"/>
<dbReference type="Gene3D" id="3.40.50.150">
    <property type="entry name" value="Vaccinia Virus protein VP39"/>
    <property type="match status" value="1"/>
</dbReference>
<evidence type="ECO:0000256" key="5">
    <source>
        <dbReference type="ARBA" id="ARBA00023014"/>
    </source>
</evidence>
<dbReference type="PANTHER" id="PTHR13184">
    <property type="entry name" value="37S RIBOSOMAL PROTEIN S22"/>
    <property type="match status" value="1"/>
</dbReference>
<comment type="function">
    <text evidence="7">Mitochondrial ribosome (mitoribosome) assembly factor. Binds at the interface of the head and body domains of the mitochondrial small ribosomal subunit (mt-SSU), occluding the mRNA channel and preventing compaction of the head domain towards the body. Probable inactive methyltransferase: retains the characteristic folding and ability to bind S-adenosyl-L-methionine, but it probably lost its methyltransferase activity.</text>
</comment>
<sequence length="478" mass="55553">MNSFLSISFNRSWNPTIIFFRNFSTLKRRQNIQINREMLKMLDDGELKHRKHFGKRNNPCSNLPYRLHSAALTVINKYRGAKFRADVQKIGREFLTTMIDSVQYQSSGYSQDNKITVNEDIESVYQDKINFKDDFKRKNFLDEPYNQHDCVALMAARLPANYAALSYILNEIRHEEPDFEPSSLFDFGSGFGTTIWAVDQYWGNSIKEVFCVDLNENMNELSRELLQKGTVNDSDILNRIFYRQFLPAKHIPTYDLVVSAFSLLEFMDTRSRIHVVENLWKKTSGALVLVEHGSKAGFHAIMEARNFILQISNKQLDPLTEKINPDVNQVSSNLTRSEGSVLAPCPHDFICPRQSDLLKKSFCNFVINYKVLDYGQPNPGVKKEKFAYVVLKKNNFQQWKEDQKSWPRIVEQVIKNSRHSICRVCTSNGELKEFIFTKSKTEHHLYRCARLSSWGDKLPSRIIEEIVEPESEDPTNKQ</sequence>
<evidence type="ECO:0000256" key="3">
    <source>
        <dbReference type="ARBA" id="ARBA00022946"/>
    </source>
</evidence>
<reference evidence="8" key="1">
    <citation type="submission" date="2022-12" db="EMBL/GenBank/DDBJ databases">
        <title>Genome assemblies of Blomia tropicalis.</title>
        <authorList>
            <person name="Cui Y."/>
        </authorList>
    </citation>
    <scope>NUCLEOTIDE SEQUENCE</scope>
    <source>
        <tissue evidence="8">Adult mites</tissue>
    </source>
</reference>
<dbReference type="GO" id="GO:0051536">
    <property type="term" value="F:iron-sulfur cluster binding"/>
    <property type="evidence" value="ECO:0007669"/>
    <property type="project" value="UniProtKB-KW"/>
</dbReference>
<evidence type="ECO:0000256" key="4">
    <source>
        <dbReference type="ARBA" id="ARBA00023004"/>
    </source>
</evidence>
<gene>
    <name evidence="8" type="ORF">RDWZM_006751</name>
</gene>
<keyword evidence="4" id="KW-0408">Iron</keyword>
<dbReference type="GO" id="GO:0003735">
    <property type="term" value="F:structural constituent of ribosome"/>
    <property type="evidence" value="ECO:0007669"/>
    <property type="project" value="TreeGrafter"/>
</dbReference>
<evidence type="ECO:0000256" key="1">
    <source>
        <dbReference type="ARBA" id="ARBA00004173"/>
    </source>
</evidence>
<dbReference type="EMBL" id="JAPWDV010000002">
    <property type="protein sequence ID" value="KAJ6220939.1"/>
    <property type="molecule type" value="Genomic_DNA"/>
</dbReference>
<proteinExistence type="predicted"/>
<dbReference type="InterPro" id="IPR052571">
    <property type="entry name" value="Mt_RNA_Methyltransferase"/>
</dbReference>
<keyword evidence="2" id="KW-0479">Metal-binding</keyword>
<dbReference type="GO" id="GO:0005763">
    <property type="term" value="C:mitochondrial small ribosomal subunit"/>
    <property type="evidence" value="ECO:0007669"/>
    <property type="project" value="TreeGrafter"/>
</dbReference>
<dbReference type="GO" id="GO:0006412">
    <property type="term" value="P:translation"/>
    <property type="evidence" value="ECO:0007669"/>
    <property type="project" value="InterPro"/>
</dbReference>
<keyword evidence="5" id="KW-0411">Iron-sulfur</keyword>
<dbReference type="GO" id="GO:0008168">
    <property type="term" value="F:methyltransferase activity"/>
    <property type="evidence" value="ECO:0007669"/>
    <property type="project" value="InterPro"/>
</dbReference>
<keyword evidence="9" id="KW-1185">Reference proteome</keyword>
<dbReference type="InterPro" id="IPR015324">
    <property type="entry name" value="Ribosomal_Rsm22-like"/>
</dbReference>
<dbReference type="Proteomes" id="UP001142055">
    <property type="component" value="Chromosome 2"/>
</dbReference>
<protein>
    <recommendedName>
        <fullName evidence="10">Methyltransferase-like protein 17, mitochondrial</fullName>
    </recommendedName>
</protein>
<evidence type="ECO:0000256" key="2">
    <source>
        <dbReference type="ARBA" id="ARBA00022723"/>
    </source>
</evidence>
<keyword evidence="3" id="KW-0809">Transit peptide</keyword>
<evidence type="ECO:0000256" key="7">
    <source>
        <dbReference type="ARBA" id="ARBA00045681"/>
    </source>
</evidence>
<dbReference type="AlphaFoldDB" id="A0A9Q0M8U3"/>
<accession>A0A9Q0M8U3</accession>
<comment type="caution">
    <text evidence="8">The sequence shown here is derived from an EMBL/GenBank/DDBJ whole genome shotgun (WGS) entry which is preliminary data.</text>
</comment>
<evidence type="ECO:0000256" key="6">
    <source>
        <dbReference type="ARBA" id="ARBA00023128"/>
    </source>
</evidence>
<evidence type="ECO:0000313" key="9">
    <source>
        <dbReference type="Proteomes" id="UP001142055"/>
    </source>
</evidence>
<dbReference type="OrthoDB" id="421327at2759"/>
<organism evidence="8 9">
    <name type="scientific">Blomia tropicalis</name>
    <name type="common">Mite</name>
    <dbReference type="NCBI Taxonomy" id="40697"/>
    <lineage>
        <taxon>Eukaryota</taxon>
        <taxon>Metazoa</taxon>
        <taxon>Ecdysozoa</taxon>
        <taxon>Arthropoda</taxon>
        <taxon>Chelicerata</taxon>
        <taxon>Arachnida</taxon>
        <taxon>Acari</taxon>
        <taxon>Acariformes</taxon>
        <taxon>Sarcoptiformes</taxon>
        <taxon>Astigmata</taxon>
        <taxon>Glycyphagoidea</taxon>
        <taxon>Echimyopodidae</taxon>
        <taxon>Blomia</taxon>
    </lineage>
</organism>
<comment type="subcellular location">
    <subcellularLocation>
        <location evidence="1">Mitochondrion</location>
    </subcellularLocation>
</comment>
<evidence type="ECO:0008006" key="10">
    <source>
        <dbReference type="Google" id="ProtNLM"/>
    </source>
</evidence>
<name>A0A9Q0M8U3_BLOTA</name>
<dbReference type="GO" id="GO:0046872">
    <property type="term" value="F:metal ion binding"/>
    <property type="evidence" value="ECO:0007669"/>
    <property type="project" value="UniProtKB-KW"/>
</dbReference>
<dbReference type="PANTHER" id="PTHR13184:SF5">
    <property type="entry name" value="METHYLTRANSFERASE-LIKE PROTEIN 17, MITOCHONDRIAL"/>
    <property type="match status" value="1"/>
</dbReference>
<dbReference type="InterPro" id="IPR029063">
    <property type="entry name" value="SAM-dependent_MTases_sf"/>
</dbReference>
<evidence type="ECO:0000313" key="8">
    <source>
        <dbReference type="EMBL" id="KAJ6220939.1"/>
    </source>
</evidence>
<dbReference type="SUPFAM" id="SSF53335">
    <property type="entry name" value="S-adenosyl-L-methionine-dependent methyltransferases"/>
    <property type="match status" value="1"/>
</dbReference>
<dbReference type="Pfam" id="PF09243">
    <property type="entry name" value="Rsm22"/>
    <property type="match status" value="1"/>
</dbReference>